<feature type="compositionally biased region" description="Polar residues" evidence="1">
    <location>
        <begin position="252"/>
        <end position="268"/>
    </location>
</feature>
<dbReference type="RefSeq" id="XP_066720416.1">
    <property type="nucleotide sequence ID" value="XM_066854561.1"/>
</dbReference>
<dbReference type="Proteomes" id="UP001480595">
    <property type="component" value="Unassembled WGS sequence"/>
</dbReference>
<evidence type="ECO:0000256" key="1">
    <source>
        <dbReference type="SAM" id="MobiDB-lite"/>
    </source>
</evidence>
<name>A0ABR1W778_9PEZI</name>
<keyword evidence="3" id="KW-1185">Reference proteome</keyword>
<sequence length="456" mass="48972">MQCTVRGQPEQQITLGAERARLAPLFPCGLVRHNAVLAWAAGEHHEMGADCLGGAWMMQATGGGVVLLPETMALFAPLAYRRVVFCDLTSALVCCLAERTCGMDGDARRRPTGPPVSAPSSDLAQDPNAERWSYATSVSQHQPARMDMFLTTQGVVGTAAYSGYRQDQAAAFSLALPPNPISWPSEYRQTPFNPSLEYGIPHTSVPNTAYNTNQLSPLWQPTARRPAVVAASRFQGEPADAGTAPALPAPAVSSNTQAIDQPSPMTESTELDDQHSVASTSGMPQASEAPDTATAPIDMAEAYEKYQTTIKEIFTNIQNGVLGSASESLLTVSDWLLSKVVELGLTADNPELHQARVQLWQNFNHAWLALLQKQKDMVGSGMALQRDQTLVSEDGLKEMGKEIVRLCDGIKRHGLVDYDDLGVLADLKPVLTECLDFYENAAGSGDTSIANPSAST</sequence>
<reference evidence="2 3" key="1">
    <citation type="submission" date="2023-01" db="EMBL/GenBank/DDBJ databases">
        <title>Analysis of 21 Apiospora genomes using comparative genomics revels a genus with tremendous synthesis potential of carbohydrate active enzymes and secondary metabolites.</title>
        <authorList>
            <person name="Sorensen T."/>
        </authorList>
    </citation>
    <scope>NUCLEOTIDE SEQUENCE [LARGE SCALE GENOMIC DNA]</scope>
    <source>
        <strain evidence="2 3">CBS 135458</strain>
    </source>
</reference>
<comment type="caution">
    <text evidence="2">The sequence shown here is derived from an EMBL/GenBank/DDBJ whole genome shotgun (WGS) entry which is preliminary data.</text>
</comment>
<dbReference type="GeneID" id="92087624"/>
<evidence type="ECO:0000313" key="3">
    <source>
        <dbReference type="Proteomes" id="UP001480595"/>
    </source>
</evidence>
<evidence type="ECO:0000313" key="2">
    <source>
        <dbReference type="EMBL" id="KAK8079345.1"/>
    </source>
</evidence>
<feature type="region of interest" description="Disordered" evidence="1">
    <location>
        <begin position="237"/>
        <end position="291"/>
    </location>
</feature>
<organism evidence="2 3">
    <name type="scientific">Apiospora phragmitis</name>
    <dbReference type="NCBI Taxonomy" id="2905665"/>
    <lineage>
        <taxon>Eukaryota</taxon>
        <taxon>Fungi</taxon>
        <taxon>Dikarya</taxon>
        <taxon>Ascomycota</taxon>
        <taxon>Pezizomycotina</taxon>
        <taxon>Sordariomycetes</taxon>
        <taxon>Xylariomycetidae</taxon>
        <taxon>Amphisphaeriales</taxon>
        <taxon>Apiosporaceae</taxon>
        <taxon>Apiospora</taxon>
    </lineage>
</organism>
<gene>
    <name evidence="2" type="ORF">PG994_003152</name>
</gene>
<protein>
    <submittedName>
        <fullName evidence="2">Uncharacterized protein</fullName>
    </submittedName>
</protein>
<proteinExistence type="predicted"/>
<feature type="region of interest" description="Disordered" evidence="1">
    <location>
        <begin position="105"/>
        <end position="126"/>
    </location>
</feature>
<dbReference type="EMBL" id="JAQQWL010000003">
    <property type="protein sequence ID" value="KAK8079345.1"/>
    <property type="molecule type" value="Genomic_DNA"/>
</dbReference>
<accession>A0ABR1W778</accession>